<name>A0A3M0L3P2_HIRRU</name>
<reference evidence="1 2" key="1">
    <citation type="submission" date="2018-07" db="EMBL/GenBank/DDBJ databases">
        <title>A high quality draft genome assembly of the barn swallow (H. rustica rustica).</title>
        <authorList>
            <person name="Formenti G."/>
            <person name="Chiara M."/>
            <person name="Poveda L."/>
            <person name="Francoijs K.-J."/>
            <person name="Bonisoli-Alquati A."/>
            <person name="Canova L."/>
            <person name="Gianfranceschi L."/>
            <person name="Horner D.S."/>
            <person name="Saino N."/>
        </authorList>
    </citation>
    <scope>NUCLEOTIDE SEQUENCE [LARGE SCALE GENOMIC DNA]</scope>
    <source>
        <strain evidence="1">Chelidonia</strain>
        <tissue evidence="1">Blood</tissue>
    </source>
</reference>
<dbReference type="EMBL" id="QRBI01000096">
    <property type="protein sequence ID" value="RMC18474.1"/>
    <property type="molecule type" value="Genomic_DNA"/>
</dbReference>
<proteinExistence type="predicted"/>
<evidence type="ECO:0000313" key="1">
    <source>
        <dbReference type="EMBL" id="RMC18474.1"/>
    </source>
</evidence>
<comment type="caution">
    <text evidence="1">The sequence shown here is derived from an EMBL/GenBank/DDBJ whole genome shotgun (WGS) entry which is preliminary data.</text>
</comment>
<accession>A0A3M0L3P2</accession>
<sequence length="77" mass="8257">MASGACKGDGCCLPEEMGDSNPLRRWMAISSEEMAASACQGDASCLAEERGIEAPVLVTEQEEASMAIYHKFTNQIE</sequence>
<protein>
    <submittedName>
        <fullName evidence="1">Uncharacterized protein</fullName>
    </submittedName>
</protein>
<gene>
    <name evidence="1" type="ORF">DUI87_04363</name>
</gene>
<dbReference type="AlphaFoldDB" id="A0A3M0L3P2"/>
<keyword evidence="2" id="KW-1185">Reference proteome</keyword>
<dbReference type="Proteomes" id="UP000269221">
    <property type="component" value="Unassembled WGS sequence"/>
</dbReference>
<organism evidence="1 2">
    <name type="scientific">Hirundo rustica rustica</name>
    <dbReference type="NCBI Taxonomy" id="333673"/>
    <lineage>
        <taxon>Eukaryota</taxon>
        <taxon>Metazoa</taxon>
        <taxon>Chordata</taxon>
        <taxon>Craniata</taxon>
        <taxon>Vertebrata</taxon>
        <taxon>Euteleostomi</taxon>
        <taxon>Archelosauria</taxon>
        <taxon>Archosauria</taxon>
        <taxon>Dinosauria</taxon>
        <taxon>Saurischia</taxon>
        <taxon>Theropoda</taxon>
        <taxon>Coelurosauria</taxon>
        <taxon>Aves</taxon>
        <taxon>Neognathae</taxon>
        <taxon>Neoaves</taxon>
        <taxon>Telluraves</taxon>
        <taxon>Australaves</taxon>
        <taxon>Passeriformes</taxon>
        <taxon>Sylvioidea</taxon>
        <taxon>Hirundinidae</taxon>
        <taxon>Hirundo</taxon>
    </lineage>
</organism>
<evidence type="ECO:0000313" key="2">
    <source>
        <dbReference type="Proteomes" id="UP000269221"/>
    </source>
</evidence>